<name>A0A934RDF2_9BACT</name>
<protein>
    <submittedName>
        <fullName evidence="2">Uncharacterized protein</fullName>
    </submittedName>
</protein>
<sequence length="120" mass="12766">MNPEAVVSPVLLALTGLLGLGALVCWIIEVVTAFKKEEKPLMGILSIVLCSLGGFVIGWIHAKKWGITKLMVGWTILAILVGVLYGVLIASASAAVGDEMRRQSMEIQSIEIPELEAPAP</sequence>
<feature type="transmembrane region" description="Helical" evidence="1">
    <location>
        <begin position="72"/>
        <end position="96"/>
    </location>
</feature>
<evidence type="ECO:0000313" key="2">
    <source>
        <dbReference type="EMBL" id="MBK1827021.1"/>
    </source>
</evidence>
<organism evidence="2 3">
    <name type="scientific">Haloferula rosea</name>
    <dbReference type="NCBI Taxonomy" id="490093"/>
    <lineage>
        <taxon>Bacteria</taxon>
        <taxon>Pseudomonadati</taxon>
        <taxon>Verrucomicrobiota</taxon>
        <taxon>Verrucomicrobiia</taxon>
        <taxon>Verrucomicrobiales</taxon>
        <taxon>Verrucomicrobiaceae</taxon>
        <taxon>Haloferula</taxon>
    </lineage>
</organism>
<dbReference type="EMBL" id="JAENII010000005">
    <property type="protein sequence ID" value="MBK1827021.1"/>
    <property type="molecule type" value="Genomic_DNA"/>
</dbReference>
<keyword evidence="1" id="KW-1133">Transmembrane helix</keyword>
<keyword evidence="1" id="KW-0472">Membrane</keyword>
<feature type="transmembrane region" description="Helical" evidence="1">
    <location>
        <begin position="40"/>
        <end position="60"/>
    </location>
</feature>
<evidence type="ECO:0000256" key="1">
    <source>
        <dbReference type="SAM" id="Phobius"/>
    </source>
</evidence>
<keyword evidence="3" id="KW-1185">Reference proteome</keyword>
<evidence type="ECO:0000313" key="3">
    <source>
        <dbReference type="Proteomes" id="UP000658278"/>
    </source>
</evidence>
<comment type="caution">
    <text evidence="2">The sequence shown here is derived from an EMBL/GenBank/DDBJ whole genome shotgun (WGS) entry which is preliminary data.</text>
</comment>
<reference evidence="2" key="1">
    <citation type="submission" date="2021-01" db="EMBL/GenBank/DDBJ databases">
        <title>Modified the classification status of verrucomicrobia.</title>
        <authorList>
            <person name="Feng X."/>
        </authorList>
    </citation>
    <scope>NUCLEOTIDE SEQUENCE</scope>
    <source>
        <strain evidence="2">KCTC 22201</strain>
    </source>
</reference>
<gene>
    <name evidence="2" type="ORF">JIN81_08320</name>
</gene>
<dbReference type="RefSeq" id="WP_200278469.1">
    <property type="nucleotide sequence ID" value="NZ_JAENII010000005.1"/>
</dbReference>
<dbReference type="AlphaFoldDB" id="A0A934RDF2"/>
<accession>A0A934RDF2</accession>
<proteinExistence type="predicted"/>
<dbReference type="Proteomes" id="UP000658278">
    <property type="component" value="Unassembled WGS sequence"/>
</dbReference>
<feature type="transmembrane region" description="Helical" evidence="1">
    <location>
        <begin position="6"/>
        <end position="28"/>
    </location>
</feature>
<keyword evidence="1" id="KW-0812">Transmembrane</keyword>